<proteinExistence type="predicted"/>
<evidence type="ECO:0000313" key="1">
    <source>
        <dbReference type="EMBL" id="QDT35953.1"/>
    </source>
</evidence>
<dbReference type="Proteomes" id="UP000317318">
    <property type="component" value="Chromosome"/>
</dbReference>
<keyword evidence="2" id="KW-1185">Reference proteome</keyword>
<dbReference type="KEGG" id="svp:Pan189_03080"/>
<organism evidence="1 2">
    <name type="scientific">Stratiformator vulcanicus</name>
    <dbReference type="NCBI Taxonomy" id="2527980"/>
    <lineage>
        <taxon>Bacteria</taxon>
        <taxon>Pseudomonadati</taxon>
        <taxon>Planctomycetota</taxon>
        <taxon>Planctomycetia</taxon>
        <taxon>Planctomycetales</taxon>
        <taxon>Planctomycetaceae</taxon>
        <taxon>Stratiformator</taxon>
    </lineage>
</organism>
<sequence length="181" mass="20496">MTCKEISDRTGLDPKLVAQAAAFVNGRPSNKPKTSVRIALAGKLFVAGLNEFQVGCILSHAHDQITWGFPPKPRVQLEGRREVELPDPLYPWELWLVDRRFFQILNRGLCSHRNSRLLTSCFYDLTTGMAVGAEEVTWNHDGAAERIPDRMFPFDLAVAYSEAYSLNLTELEEKLAPRTHR</sequence>
<reference evidence="1 2" key="1">
    <citation type="submission" date="2019-02" db="EMBL/GenBank/DDBJ databases">
        <title>Deep-cultivation of Planctomycetes and their phenomic and genomic characterization uncovers novel biology.</title>
        <authorList>
            <person name="Wiegand S."/>
            <person name="Jogler M."/>
            <person name="Boedeker C."/>
            <person name="Pinto D."/>
            <person name="Vollmers J."/>
            <person name="Rivas-Marin E."/>
            <person name="Kohn T."/>
            <person name="Peeters S.H."/>
            <person name="Heuer A."/>
            <person name="Rast P."/>
            <person name="Oberbeckmann S."/>
            <person name="Bunk B."/>
            <person name="Jeske O."/>
            <person name="Meyerdierks A."/>
            <person name="Storesund J.E."/>
            <person name="Kallscheuer N."/>
            <person name="Luecker S."/>
            <person name="Lage O.M."/>
            <person name="Pohl T."/>
            <person name="Merkel B.J."/>
            <person name="Hornburger P."/>
            <person name="Mueller R.-W."/>
            <person name="Bruemmer F."/>
            <person name="Labrenz M."/>
            <person name="Spormann A.M."/>
            <person name="Op den Camp H."/>
            <person name="Overmann J."/>
            <person name="Amann R."/>
            <person name="Jetten M.S.M."/>
            <person name="Mascher T."/>
            <person name="Medema M.H."/>
            <person name="Devos D.P."/>
            <person name="Kaster A.-K."/>
            <person name="Ovreas L."/>
            <person name="Rohde M."/>
            <person name="Galperin M.Y."/>
            <person name="Jogler C."/>
        </authorList>
    </citation>
    <scope>NUCLEOTIDE SEQUENCE [LARGE SCALE GENOMIC DNA]</scope>
    <source>
        <strain evidence="1 2">Pan189</strain>
    </source>
</reference>
<accession>A0A517QWJ6</accession>
<name>A0A517QWJ6_9PLAN</name>
<dbReference type="EMBL" id="CP036268">
    <property type="protein sequence ID" value="QDT35953.1"/>
    <property type="molecule type" value="Genomic_DNA"/>
</dbReference>
<gene>
    <name evidence="1" type="ORF">Pan189_03080</name>
</gene>
<protein>
    <submittedName>
        <fullName evidence="1">Uncharacterized protein</fullName>
    </submittedName>
</protein>
<dbReference type="AlphaFoldDB" id="A0A517QWJ6"/>
<dbReference type="RefSeq" id="WP_145362207.1">
    <property type="nucleotide sequence ID" value="NZ_CP036268.1"/>
</dbReference>
<evidence type="ECO:0000313" key="2">
    <source>
        <dbReference type="Proteomes" id="UP000317318"/>
    </source>
</evidence>